<dbReference type="Proteomes" id="UP000198500">
    <property type="component" value="Unassembled WGS sequence"/>
</dbReference>
<dbReference type="GO" id="GO:0004252">
    <property type="term" value="F:serine-type endopeptidase activity"/>
    <property type="evidence" value="ECO:0007669"/>
    <property type="project" value="InterPro"/>
</dbReference>
<comment type="similarity">
    <text evidence="1">Belongs to the peptidase S9A family.</text>
</comment>
<gene>
    <name evidence="7" type="ORF">SAMN05443545_107236</name>
</gene>
<evidence type="ECO:0000256" key="1">
    <source>
        <dbReference type="ARBA" id="ARBA00005228"/>
    </source>
</evidence>
<dbReference type="InterPro" id="IPR002470">
    <property type="entry name" value="Peptidase_S9A"/>
</dbReference>
<dbReference type="OrthoDB" id="9801421at2"/>
<keyword evidence="4" id="KW-0720">Serine protease</keyword>
<feature type="domain" description="Peptidase S9 prolyl oligopeptidase catalytic" evidence="5">
    <location>
        <begin position="467"/>
        <end position="687"/>
    </location>
</feature>
<evidence type="ECO:0000313" key="7">
    <source>
        <dbReference type="EMBL" id="SDX81736.1"/>
    </source>
</evidence>
<dbReference type="InterPro" id="IPR029058">
    <property type="entry name" value="AB_hydrolase_fold"/>
</dbReference>
<dbReference type="STRING" id="574349.SAMN05443545_107236"/>
<dbReference type="SUPFAM" id="SSF50993">
    <property type="entry name" value="Peptidase/esterase 'gauge' domain"/>
    <property type="match status" value="1"/>
</dbReference>
<dbReference type="PRINTS" id="PR00862">
    <property type="entry name" value="PROLIGOPTASE"/>
</dbReference>
<dbReference type="InterPro" id="IPR001375">
    <property type="entry name" value="Peptidase_S9_cat"/>
</dbReference>
<evidence type="ECO:0000313" key="8">
    <source>
        <dbReference type="Proteomes" id="UP000198500"/>
    </source>
</evidence>
<dbReference type="Pfam" id="PF00326">
    <property type="entry name" value="Peptidase_S9"/>
    <property type="match status" value="1"/>
</dbReference>
<evidence type="ECO:0000259" key="5">
    <source>
        <dbReference type="Pfam" id="PF00326"/>
    </source>
</evidence>
<keyword evidence="8" id="KW-1185">Reference proteome</keyword>
<dbReference type="GO" id="GO:0006508">
    <property type="term" value="P:proteolysis"/>
    <property type="evidence" value="ECO:0007669"/>
    <property type="project" value="UniProtKB-KW"/>
</dbReference>
<feature type="domain" description="Peptidase S9A N-terminal" evidence="6">
    <location>
        <begin position="28"/>
        <end position="408"/>
    </location>
</feature>
<dbReference type="SUPFAM" id="SSF53474">
    <property type="entry name" value="alpha/beta-Hydrolases"/>
    <property type="match status" value="1"/>
</dbReference>
<name>A0A1H3ESK1_9GAMM</name>
<dbReference type="AlphaFoldDB" id="A0A1H3ESK1"/>
<evidence type="ECO:0000256" key="2">
    <source>
        <dbReference type="ARBA" id="ARBA00022670"/>
    </source>
</evidence>
<dbReference type="InterPro" id="IPR051543">
    <property type="entry name" value="Serine_Peptidase_S9A"/>
</dbReference>
<dbReference type="InterPro" id="IPR023302">
    <property type="entry name" value="Pept_S9A_N"/>
</dbReference>
<dbReference type="Gene3D" id="2.130.10.120">
    <property type="entry name" value="Prolyl oligopeptidase, N-terminal domain"/>
    <property type="match status" value="1"/>
</dbReference>
<dbReference type="RefSeq" id="WP_092571029.1">
    <property type="nucleotide sequence ID" value="NZ_BMXH01000006.1"/>
</dbReference>
<dbReference type="EMBL" id="FNNI01000007">
    <property type="protein sequence ID" value="SDX81736.1"/>
    <property type="molecule type" value="Genomic_DNA"/>
</dbReference>
<organism evidence="7 8">
    <name type="scientific">Aidingimonas halophila</name>
    <dbReference type="NCBI Taxonomy" id="574349"/>
    <lineage>
        <taxon>Bacteria</taxon>
        <taxon>Pseudomonadati</taxon>
        <taxon>Pseudomonadota</taxon>
        <taxon>Gammaproteobacteria</taxon>
        <taxon>Oceanospirillales</taxon>
        <taxon>Halomonadaceae</taxon>
        <taxon>Aidingimonas</taxon>
    </lineage>
</organism>
<sequence>MKAQPPRDHDVAVPERFLPEFRHADDPDWHWLEQRDDPAVKAFLEAANAHSRDWFSSLEPLIDSLYHGHLARRELAITGLATPLDHYTYWSETTEDGDYPSWWRHPNEDYRQKRCFLDLQARASDKDFLELGDMALSPDETWLAWTEDTQGDEYFTLMLKQLPDGNPEVLLEHIGPDLIWAEDNRTLLFTRYDATQRPESIWRLSIDEPTPYRIFHEPDPEYWLDLGKTRSREWLIIESASKDTTECHLIPAASPSTPASCFRKRELGVEYVLEHRPGYFYILHNRHAPHFRLDWAEQQRPTEWRSLLDHRQSHTLEGVDAFDWGLVITERDHDEAQGRLRTIELTPDQQINQDSTLPLPETPCSQYLADTPHFRTRRLRLEEESFTHPVQWIEFDLDSGERRLLKQQPVHGNLLPEQLKAQRIWATSHDGERVPVSIVARADKLGHSPMPVLLYGYGAYGEALDPWFSIARLELLDRGVAFAVAHVRGGGERGEPWYLKGKLQHKENSFQDFLAARDALVDAGLADDRRIVAYGASAGGLLVGASLNMRPQAFCAAVLDVPFVDVLRTMMNPNLPLTTAEYTEWGNPEIPDVHHRIAAYSPLDNLSDQPYPCLFLQSSWHDSRVPYWEPAKLYARLHERRLDRRMHDASPVLLHTDMTSGHGGASGRFKAWRDNARQDAFILWALGLTDSLDRS</sequence>
<evidence type="ECO:0000256" key="4">
    <source>
        <dbReference type="ARBA" id="ARBA00022825"/>
    </source>
</evidence>
<evidence type="ECO:0000259" key="6">
    <source>
        <dbReference type="Pfam" id="PF02897"/>
    </source>
</evidence>
<accession>A0A1H3ESK1</accession>
<keyword evidence="3" id="KW-0378">Hydrolase</keyword>
<dbReference type="Pfam" id="PF02897">
    <property type="entry name" value="Peptidase_S9_N"/>
    <property type="match status" value="1"/>
</dbReference>
<dbReference type="PANTHER" id="PTHR11757">
    <property type="entry name" value="PROTEASE FAMILY S9A OLIGOPEPTIDASE"/>
    <property type="match status" value="1"/>
</dbReference>
<dbReference type="InterPro" id="IPR002471">
    <property type="entry name" value="Pept_S9_AS"/>
</dbReference>
<dbReference type="PROSITE" id="PS00708">
    <property type="entry name" value="PRO_ENDOPEP_SER"/>
    <property type="match status" value="1"/>
</dbReference>
<dbReference type="PANTHER" id="PTHR11757:SF19">
    <property type="entry name" value="PROLYL ENDOPEPTIDASE-LIKE"/>
    <property type="match status" value="1"/>
</dbReference>
<evidence type="ECO:0000256" key="3">
    <source>
        <dbReference type="ARBA" id="ARBA00022801"/>
    </source>
</evidence>
<protein>
    <submittedName>
        <fullName evidence="7">Oligopeptidase B Serine peptidase. MEROPS family S09A</fullName>
    </submittedName>
</protein>
<dbReference type="Gene3D" id="3.40.50.1820">
    <property type="entry name" value="alpha/beta hydrolase"/>
    <property type="match status" value="1"/>
</dbReference>
<keyword evidence="2" id="KW-0645">Protease</keyword>
<reference evidence="7 8" key="1">
    <citation type="submission" date="2016-10" db="EMBL/GenBank/DDBJ databases">
        <authorList>
            <person name="de Groot N.N."/>
        </authorList>
    </citation>
    <scope>NUCLEOTIDE SEQUENCE [LARGE SCALE GENOMIC DNA]</scope>
    <source>
        <strain evidence="7 8">DSM 19219</strain>
    </source>
</reference>
<proteinExistence type="inferred from homology"/>